<dbReference type="EMBL" id="GBRH01248422">
    <property type="protein sequence ID" value="JAD49473.1"/>
    <property type="molecule type" value="Transcribed_RNA"/>
</dbReference>
<reference evidence="1" key="2">
    <citation type="journal article" date="2015" name="Data Brief">
        <title>Shoot transcriptome of the giant reed, Arundo donax.</title>
        <authorList>
            <person name="Barrero R.A."/>
            <person name="Guerrero F.D."/>
            <person name="Moolhuijzen P."/>
            <person name="Goolsby J.A."/>
            <person name="Tidwell J."/>
            <person name="Bellgard S.E."/>
            <person name="Bellgard M.I."/>
        </authorList>
    </citation>
    <scope>NUCLEOTIDE SEQUENCE</scope>
    <source>
        <tissue evidence="1">Shoot tissue taken approximately 20 cm above the soil surface</tissue>
    </source>
</reference>
<name>A0A0A9AHY3_ARUDO</name>
<evidence type="ECO:0000313" key="1">
    <source>
        <dbReference type="EMBL" id="JAD49473.1"/>
    </source>
</evidence>
<organism evidence="1">
    <name type="scientific">Arundo donax</name>
    <name type="common">Giant reed</name>
    <name type="synonym">Donax arundinaceus</name>
    <dbReference type="NCBI Taxonomy" id="35708"/>
    <lineage>
        <taxon>Eukaryota</taxon>
        <taxon>Viridiplantae</taxon>
        <taxon>Streptophyta</taxon>
        <taxon>Embryophyta</taxon>
        <taxon>Tracheophyta</taxon>
        <taxon>Spermatophyta</taxon>
        <taxon>Magnoliopsida</taxon>
        <taxon>Liliopsida</taxon>
        <taxon>Poales</taxon>
        <taxon>Poaceae</taxon>
        <taxon>PACMAD clade</taxon>
        <taxon>Arundinoideae</taxon>
        <taxon>Arundineae</taxon>
        <taxon>Arundo</taxon>
    </lineage>
</organism>
<accession>A0A0A9AHY3</accession>
<dbReference type="AlphaFoldDB" id="A0A0A9AHY3"/>
<proteinExistence type="predicted"/>
<reference evidence="1" key="1">
    <citation type="submission" date="2014-09" db="EMBL/GenBank/DDBJ databases">
        <authorList>
            <person name="Magalhaes I.L.F."/>
            <person name="Oliveira U."/>
            <person name="Santos F.R."/>
            <person name="Vidigal T.H.D.A."/>
            <person name="Brescovit A.D."/>
            <person name="Santos A.J."/>
        </authorList>
    </citation>
    <scope>NUCLEOTIDE SEQUENCE</scope>
    <source>
        <tissue evidence="1">Shoot tissue taken approximately 20 cm above the soil surface</tissue>
    </source>
</reference>
<protein>
    <submittedName>
        <fullName evidence="1">Uncharacterized protein</fullName>
    </submittedName>
</protein>
<sequence>MVRTLVGVILHCSAEVPDGTCPFFSSTASAVPPPHTSSRECLRERSCRCPLLHAALPLIEDAHGALKLLHRSSARSLDLNQSSHLLSSEPYP</sequence>